<accession>S6A2Z9</accession>
<evidence type="ECO:0000313" key="2">
    <source>
        <dbReference type="Proteomes" id="UP000015500"/>
    </source>
</evidence>
<proteinExistence type="predicted"/>
<dbReference type="InterPro" id="IPR011008">
    <property type="entry name" value="Dimeric_a/b-barrel"/>
</dbReference>
<protein>
    <recommendedName>
        <fullName evidence="3">YCII-related domain-containing protein</fullName>
    </recommendedName>
</protein>
<dbReference type="KEGG" id="gjf:M493_12245"/>
<evidence type="ECO:0000313" key="1">
    <source>
        <dbReference type="EMBL" id="AGT32696.1"/>
    </source>
</evidence>
<organism evidence="1 2">
    <name type="scientific">Geobacillus genomosp. 3</name>
    <dbReference type="NCBI Taxonomy" id="1921421"/>
    <lineage>
        <taxon>Bacteria</taxon>
        <taxon>Bacillati</taxon>
        <taxon>Bacillota</taxon>
        <taxon>Bacilli</taxon>
        <taxon>Bacillales</taxon>
        <taxon>Anoxybacillaceae</taxon>
        <taxon>Geobacillus</taxon>
    </lineage>
</organism>
<name>S6A2Z9_GEOG3</name>
<evidence type="ECO:0008006" key="3">
    <source>
        <dbReference type="Google" id="ProtNLM"/>
    </source>
</evidence>
<dbReference type="STRING" id="1921421.M493_12245"/>
<dbReference type="OrthoDB" id="162319at2"/>
<dbReference type="PATRIC" id="fig|1345697.3.peg.2381"/>
<dbReference type="EMBL" id="CP006254">
    <property type="protein sequence ID" value="AGT32696.1"/>
    <property type="molecule type" value="Genomic_DNA"/>
</dbReference>
<dbReference type="PANTHER" id="PTHR37828:SF1">
    <property type="entry name" value="YCII-RELATED DOMAIN-CONTAINING PROTEIN"/>
    <property type="match status" value="1"/>
</dbReference>
<dbReference type="SUPFAM" id="SSF54909">
    <property type="entry name" value="Dimeric alpha+beta barrel"/>
    <property type="match status" value="1"/>
</dbReference>
<dbReference type="PANTHER" id="PTHR37828">
    <property type="entry name" value="GSR2449 PROTEIN"/>
    <property type="match status" value="1"/>
</dbReference>
<gene>
    <name evidence="1" type="ORF">M493_12245</name>
</gene>
<dbReference type="AlphaFoldDB" id="S6A2Z9"/>
<keyword evidence="2" id="KW-1185">Reference proteome</keyword>
<dbReference type="RefSeq" id="WP_020960491.1">
    <property type="nucleotide sequence ID" value="NC_022080.4"/>
</dbReference>
<sequence length="90" mass="10360">MWLVQLSVKKTMDQIDPKWFEEHEKRNQQLRETGIILANGAFADGSGGCIIYDCTKEEIASLIQEDPLVVHEVVDYDCKEWDAIFSTKIQ</sequence>
<reference evidence="1 2" key="1">
    <citation type="journal article" date="2014" name="Genome Announc.">
        <title>Complete Genome Sequence of the Thermophilic Polychlorinated Biphenyl Degrader Geobacillus sp. Strain JF8 (NBRC 109937).</title>
        <authorList>
            <person name="Shintani M."/>
            <person name="Ohtsubo Y."/>
            <person name="Fukuda K."/>
            <person name="Hosoyama A."/>
            <person name="Ohji S."/>
            <person name="Yamazoe A."/>
            <person name="Fujita N."/>
            <person name="Nagata Y."/>
            <person name="Tsuda M."/>
            <person name="Hatta T."/>
            <person name="Kimbara K."/>
        </authorList>
    </citation>
    <scope>NUCLEOTIDE SEQUENCE [LARGE SCALE GENOMIC DNA]</scope>
    <source>
        <strain evidence="1 2">JF8</strain>
    </source>
</reference>
<dbReference type="HOGENOM" id="CLU_110355_7_1_9"/>
<dbReference type="Proteomes" id="UP000015500">
    <property type="component" value="Chromosome"/>
</dbReference>
<dbReference type="Gene3D" id="3.30.70.1060">
    <property type="entry name" value="Dimeric alpha+beta barrel"/>
    <property type="match status" value="1"/>
</dbReference>